<comment type="caution">
    <text evidence="2">The sequence shown here is derived from an EMBL/GenBank/DDBJ whole genome shotgun (WGS) entry which is preliminary data.</text>
</comment>
<dbReference type="Proteomes" id="UP000626109">
    <property type="component" value="Unassembled WGS sequence"/>
</dbReference>
<dbReference type="EMBL" id="CAJNNW010013739">
    <property type="protein sequence ID" value="CAE8655739.1"/>
    <property type="molecule type" value="Genomic_DNA"/>
</dbReference>
<dbReference type="Proteomes" id="UP000654075">
    <property type="component" value="Unassembled WGS sequence"/>
</dbReference>
<dbReference type="EMBL" id="CAJNNV010012500">
    <property type="protein sequence ID" value="CAE8600836.1"/>
    <property type="molecule type" value="Genomic_DNA"/>
</dbReference>
<evidence type="ECO:0000313" key="1">
    <source>
        <dbReference type="EMBL" id="CAE8600836.1"/>
    </source>
</evidence>
<evidence type="ECO:0000313" key="3">
    <source>
        <dbReference type="Proteomes" id="UP000626109"/>
    </source>
</evidence>
<reference evidence="2" key="1">
    <citation type="submission" date="2021-02" db="EMBL/GenBank/DDBJ databases">
        <authorList>
            <person name="Dougan E. K."/>
            <person name="Rhodes N."/>
            <person name="Thang M."/>
            <person name="Chan C."/>
        </authorList>
    </citation>
    <scope>NUCLEOTIDE SEQUENCE</scope>
</reference>
<proteinExistence type="predicted"/>
<organism evidence="2 3">
    <name type="scientific">Polarella glacialis</name>
    <name type="common">Dinoflagellate</name>
    <dbReference type="NCBI Taxonomy" id="89957"/>
    <lineage>
        <taxon>Eukaryota</taxon>
        <taxon>Sar</taxon>
        <taxon>Alveolata</taxon>
        <taxon>Dinophyceae</taxon>
        <taxon>Suessiales</taxon>
        <taxon>Suessiaceae</taxon>
        <taxon>Polarella</taxon>
    </lineage>
</organism>
<dbReference type="AlphaFoldDB" id="A0A813IQD8"/>
<evidence type="ECO:0000313" key="2">
    <source>
        <dbReference type="EMBL" id="CAE8655739.1"/>
    </source>
</evidence>
<evidence type="ECO:0000313" key="4">
    <source>
        <dbReference type="Proteomes" id="UP000654075"/>
    </source>
</evidence>
<protein>
    <submittedName>
        <fullName evidence="2">Uncharacterized protein</fullName>
    </submittedName>
</protein>
<keyword evidence="4" id="KW-1185">Reference proteome</keyword>
<name>A0A813IQD8_POLGL</name>
<accession>A0A813IQD8</accession>
<gene>
    <name evidence="1" type="ORF">PGLA1383_LOCUS19140</name>
    <name evidence="2" type="ORF">PGLA2088_LOCUS11786</name>
</gene>
<sequence length="108" mass="12511">MIYTDQARTTPLLARICALVGPKRYFSIVEWTRSHRPQDMEESTAFFGPQWLIRSATRGSFERTRAMFTYPSLPDPPVCWQVSFETHLPNGWTWSSRLLTETNASLGR</sequence>